<protein>
    <submittedName>
        <fullName evidence="1">Uncharacterized protein</fullName>
    </submittedName>
</protein>
<dbReference type="OrthoDB" id="5098610at2759"/>
<dbReference type="eggNOG" id="ENOG502RMYB">
    <property type="taxonomic scope" value="Eukaryota"/>
</dbReference>
<organism evidence="1 2">
    <name type="scientific">Fusarium pseudograminearum (strain CS3096)</name>
    <name type="common">Wheat and barley crown-rot fungus</name>
    <dbReference type="NCBI Taxonomy" id="1028729"/>
    <lineage>
        <taxon>Eukaryota</taxon>
        <taxon>Fungi</taxon>
        <taxon>Dikarya</taxon>
        <taxon>Ascomycota</taxon>
        <taxon>Pezizomycotina</taxon>
        <taxon>Sordariomycetes</taxon>
        <taxon>Hypocreomycetidae</taxon>
        <taxon>Hypocreales</taxon>
        <taxon>Nectriaceae</taxon>
        <taxon>Fusarium</taxon>
    </lineage>
</organism>
<dbReference type="KEGG" id="fpu:FPSE_02341"/>
<sequence>MDQYDLTGSGDHEESTLLSDRQVDTVADLLGAIENPISTLDGDPIREAWLAFECRRSCADFYLKLYLETLDRISQTCADIDTGPTQALSNQPPSRIERDMVRLKVCTDTALRDLAVMENILLCTQENQKTQSQPFSPTAFFCTCALCISAVVVPFKAAAILSGVGTFVGTMTLAVPPIWGSLQCYHVDCALRKVQELKRSFAEATIDEGNRLDLERYRFSKLRGTLSKNPREINDS</sequence>
<comment type="caution">
    <text evidence="1">The sequence shown here is derived from an EMBL/GenBank/DDBJ whole genome shotgun (WGS) entry which is preliminary data.</text>
</comment>
<dbReference type="RefSeq" id="XP_009253735.1">
    <property type="nucleotide sequence ID" value="XM_009255460.1"/>
</dbReference>
<dbReference type="GeneID" id="20360960"/>
<accession>K3VTM5</accession>
<dbReference type="EMBL" id="AFNW01000058">
    <property type="protein sequence ID" value="EKJ77468.1"/>
    <property type="molecule type" value="Genomic_DNA"/>
</dbReference>
<proteinExistence type="predicted"/>
<keyword evidence="2" id="KW-1185">Reference proteome</keyword>
<evidence type="ECO:0000313" key="1">
    <source>
        <dbReference type="EMBL" id="EKJ77468.1"/>
    </source>
</evidence>
<reference evidence="1 2" key="1">
    <citation type="journal article" date="2012" name="PLoS Pathog.">
        <title>Comparative pathogenomics reveals horizontally acquired novel virulence genes in fungi infecting cereal hosts.</title>
        <authorList>
            <person name="Gardiner D.M."/>
            <person name="McDonald M.C."/>
            <person name="Covarelli L."/>
            <person name="Solomon P.S."/>
            <person name="Rusu A.G."/>
            <person name="Marshall M."/>
            <person name="Kazan K."/>
            <person name="Chakraborty S."/>
            <person name="McDonald B.A."/>
            <person name="Manners J.M."/>
        </authorList>
    </citation>
    <scope>NUCLEOTIDE SEQUENCE [LARGE SCALE GENOMIC DNA]</scope>
    <source>
        <strain evidence="1 2">CS3096</strain>
    </source>
</reference>
<dbReference type="AlphaFoldDB" id="K3VTM5"/>
<dbReference type="HOGENOM" id="CLU_1175483_0_0_1"/>
<dbReference type="Proteomes" id="UP000007978">
    <property type="component" value="Chromosome 2"/>
</dbReference>
<evidence type="ECO:0000313" key="2">
    <source>
        <dbReference type="Proteomes" id="UP000007978"/>
    </source>
</evidence>
<name>K3VTM5_FUSPC</name>
<gene>
    <name evidence="1" type="ORF">FPSE_02341</name>
</gene>